<name>A0A5N0V350_9PSEU</name>
<organism evidence="2 3">
    <name type="scientific">Amycolatopsis acidicola</name>
    <dbReference type="NCBI Taxonomy" id="2596893"/>
    <lineage>
        <taxon>Bacteria</taxon>
        <taxon>Bacillati</taxon>
        <taxon>Actinomycetota</taxon>
        <taxon>Actinomycetes</taxon>
        <taxon>Pseudonocardiales</taxon>
        <taxon>Pseudonocardiaceae</taxon>
        <taxon>Amycolatopsis</taxon>
    </lineage>
</organism>
<reference evidence="2" key="1">
    <citation type="submission" date="2019-09" db="EMBL/GenBank/DDBJ databases">
        <authorList>
            <person name="Teo W.F.A."/>
            <person name="Duangmal K."/>
        </authorList>
    </citation>
    <scope>NUCLEOTIDE SEQUENCE [LARGE SCALE GENOMIC DNA]</scope>
    <source>
        <strain evidence="2">K81G1</strain>
    </source>
</reference>
<evidence type="ECO:0000313" key="3">
    <source>
        <dbReference type="Proteomes" id="UP000319769"/>
    </source>
</evidence>
<dbReference type="InterPro" id="IPR037401">
    <property type="entry name" value="SnoaL-like"/>
</dbReference>
<dbReference type="SUPFAM" id="SSF54427">
    <property type="entry name" value="NTF2-like"/>
    <property type="match status" value="1"/>
</dbReference>
<gene>
    <name evidence="2" type="ORF">FPZ12_015880</name>
</gene>
<sequence>MATDVKEVVRAYVDAVNRKDWDRAGELLAPDVGYTILGYDFPGSGTMDRETALRTLPGVMSLFDENSPRLEITHLIAEGPWALVEAQGSGTFLDGTPYENRYATVYEVVDGRIRTVREYMDTQHMAGLLATVTAKSS</sequence>
<comment type="caution">
    <text evidence="2">The sequence shown here is derived from an EMBL/GenBank/DDBJ whole genome shotgun (WGS) entry which is preliminary data.</text>
</comment>
<dbReference type="Proteomes" id="UP000319769">
    <property type="component" value="Unassembled WGS sequence"/>
</dbReference>
<dbReference type="EMBL" id="VMNW02000019">
    <property type="protein sequence ID" value="KAA9160887.1"/>
    <property type="molecule type" value="Genomic_DNA"/>
</dbReference>
<evidence type="ECO:0000313" key="2">
    <source>
        <dbReference type="EMBL" id="KAA9160887.1"/>
    </source>
</evidence>
<feature type="domain" description="SnoaL-like" evidence="1">
    <location>
        <begin position="9"/>
        <end position="114"/>
    </location>
</feature>
<dbReference type="OrthoDB" id="6657864at2"/>
<dbReference type="InterPro" id="IPR032710">
    <property type="entry name" value="NTF2-like_dom_sf"/>
</dbReference>
<protein>
    <recommendedName>
        <fullName evidence="1">SnoaL-like domain-containing protein</fullName>
    </recommendedName>
</protein>
<accession>A0A5N0V350</accession>
<dbReference type="AlphaFoldDB" id="A0A5N0V350"/>
<evidence type="ECO:0000259" key="1">
    <source>
        <dbReference type="Pfam" id="PF12680"/>
    </source>
</evidence>
<dbReference type="RefSeq" id="WP_144750278.1">
    <property type="nucleotide sequence ID" value="NZ_VMNW02000019.1"/>
</dbReference>
<keyword evidence="3" id="KW-1185">Reference proteome</keyword>
<dbReference type="Pfam" id="PF12680">
    <property type="entry name" value="SnoaL_2"/>
    <property type="match status" value="1"/>
</dbReference>
<proteinExistence type="predicted"/>
<dbReference type="Gene3D" id="3.10.450.50">
    <property type="match status" value="1"/>
</dbReference>